<protein>
    <submittedName>
        <fullName evidence="8">Fimbrial protein</fullName>
    </submittedName>
</protein>
<keyword evidence="3 5" id="KW-0732">Signal</keyword>
<dbReference type="Gene3D" id="2.60.40.1090">
    <property type="entry name" value="Fimbrial-type adhesion domain"/>
    <property type="match status" value="1"/>
</dbReference>
<evidence type="ECO:0000256" key="4">
    <source>
        <dbReference type="ARBA" id="ARBA00023263"/>
    </source>
</evidence>
<evidence type="ECO:0000259" key="6">
    <source>
        <dbReference type="Pfam" id="PF00419"/>
    </source>
</evidence>
<dbReference type="AlphaFoldDB" id="A0A2P5GMF8"/>
<evidence type="ECO:0000256" key="2">
    <source>
        <dbReference type="ARBA" id="ARBA00006671"/>
    </source>
</evidence>
<proteinExistence type="inferred from homology"/>
<keyword evidence="4" id="KW-0281">Fimbrium</keyword>
<sequence>MKKTMLLAAMLTAIGSGSAMADDVQGGQLQFNGLISATTCSKIVRTERGDSNTDGQIYLDSATPAEVTTEIQTTATGAKPEPFSIILDCKDATEVTETTIAKLKMDSTFSNTKGTLNNDANLTVSGIAAAKDVDIAIHHDKDGSLTQMKVDGADTHDATFNASKVATYDFIASYVKASATATVTPGHVTTNAMYTFTYQ</sequence>
<dbReference type="InterPro" id="IPR036937">
    <property type="entry name" value="Adhesion_dom_fimbrial_sf"/>
</dbReference>
<keyword evidence="9" id="KW-1185">Reference proteome</keyword>
<dbReference type="NCBIfam" id="NF011776">
    <property type="entry name" value="PRK15239.1"/>
    <property type="match status" value="1"/>
</dbReference>
<evidence type="ECO:0000313" key="7">
    <source>
        <dbReference type="EMBL" id="POP41593.1"/>
    </source>
</evidence>
<evidence type="ECO:0000256" key="1">
    <source>
        <dbReference type="ARBA" id="ARBA00004561"/>
    </source>
</evidence>
<dbReference type="InterPro" id="IPR000259">
    <property type="entry name" value="Adhesion_dom_fimbrial"/>
</dbReference>
<evidence type="ECO:0000313" key="10">
    <source>
        <dbReference type="Proteomes" id="UP000247005"/>
    </source>
</evidence>
<evidence type="ECO:0000313" key="9">
    <source>
        <dbReference type="Proteomes" id="UP000237073"/>
    </source>
</evidence>
<feature type="chain" id="PRO_5015123968" evidence="5">
    <location>
        <begin position="22"/>
        <end position="199"/>
    </location>
</feature>
<dbReference type="InterPro" id="IPR050263">
    <property type="entry name" value="Bact_Fimbrial_Adh_Pro"/>
</dbReference>
<comment type="similarity">
    <text evidence="2">Belongs to the fimbrial protein family.</text>
</comment>
<name>A0A2P5GMF8_9ENTR</name>
<comment type="subcellular location">
    <subcellularLocation>
        <location evidence="1">Fimbrium</location>
    </subcellularLocation>
</comment>
<evidence type="ECO:0000256" key="5">
    <source>
        <dbReference type="SAM" id="SignalP"/>
    </source>
</evidence>
<organism evidence="8 10">
    <name type="scientific">Superficieibacter electus</name>
    <dbReference type="NCBI Taxonomy" id="2022662"/>
    <lineage>
        <taxon>Bacteria</taxon>
        <taxon>Pseudomonadati</taxon>
        <taxon>Pseudomonadota</taxon>
        <taxon>Gammaproteobacteria</taxon>
        <taxon>Enterobacterales</taxon>
        <taxon>Enterobacteriaceae</taxon>
        <taxon>Superficieibacter</taxon>
    </lineage>
</organism>
<dbReference type="SUPFAM" id="SSF49401">
    <property type="entry name" value="Bacterial adhesins"/>
    <property type="match status" value="1"/>
</dbReference>
<dbReference type="GO" id="GO:0009289">
    <property type="term" value="C:pilus"/>
    <property type="evidence" value="ECO:0007669"/>
    <property type="project" value="UniProtKB-SubCell"/>
</dbReference>
<feature type="signal peptide" evidence="5">
    <location>
        <begin position="1"/>
        <end position="21"/>
    </location>
</feature>
<feature type="domain" description="Fimbrial-type adhesion" evidence="6">
    <location>
        <begin position="68"/>
        <end position="199"/>
    </location>
</feature>
<dbReference type="OrthoDB" id="6595105at2"/>
<dbReference type="RefSeq" id="WP_103678220.1">
    <property type="nucleotide sequence ID" value="NZ_PQGD01000013.1"/>
</dbReference>
<gene>
    <name evidence="8" type="ORF">CHU32_16910</name>
    <name evidence="7" type="ORF">CHU33_22190</name>
</gene>
<comment type="caution">
    <text evidence="8">The sequence shown here is derived from an EMBL/GenBank/DDBJ whole genome shotgun (WGS) entry which is preliminary data.</text>
</comment>
<dbReference type="InterPro" id="IPR008966">
    <property type="entry name" value="Adhesion_dom_sf"/>
</dbReference>
<reference evidence="9 10" key="1">
    <citation type="submission" date="2018-01" db="EMBL/GenBank/DDBJ databases">
        <title>Superficieibacter electus gen. nov., sp. nov., an extended-spectrum beta-lactamase possessing member of the Enterobacteriaceae family, isolated from intensive care unit surfaces.</title>
        <authorList>
            <person name="Potter R.F."/>
            <person name="D'Souza A.W."/>
        </authorList>
    </citation>
    <scope>NUCLEOTIDE SEQUENCE [LARGE SCALE GENOMIC DNA]</scope>
    <source>
        <strain evidence="8 10">BP-1</strain>
        <strain evidence="7 9">BP-2</strain>
    </source>
</reference>
<dbReference type="Proteomes" id="UP000237073">
    <property type="component" value="Unassembled WGS sequence"/>
</dbReference>
<dbReference type="PANTHER" id="PTHR33420">
    <property type="entry name" value="FIMBRIAL SUBUNIT ELFA-RELATED"/>
    <property type="match status" value="1"/>
</dbReference>
<dbReference type="EMBL" id="PQGD01000013">
    <property type="protein sequence ID" value="POP47022.1"/>
    <property type="molecule type" value="Genomic_DNA"/>
</dbReference>
<dbReference type="EMBL" id="PQGE01000025">
    <property type="protein sequence ID" value="POP41593.1"/>
    <property type="molecule type" value="Genomic_DNA"/>
</dbReference>
<dbReference type="GO" id="GO:0043709">
    <property type="term" value="P:cell adhesion involved in single-species biofilm formation"/>
    <property type="evidence" value="ECO:0007669"/>
    <property type="project" value="TreeGrafter"/>
</dbReference>
<evidence type="ECO:0000256" key="3">
    <source>
        <dbReference type="ARBA" id="ARBA00022729"/>
    </source>
</evidence>
<accession>A0A2P5GMF8</accession>
<dbReference type="Pfam" id="PF00419">
    <property type="entry name" value="Fimbrial"/>
    <property type="match status" value="1"/>
</dbReference>
<dbReference type="Proteomes" id="UP000247005">
    <property type="component" value="Unassembled WGS sequence"/>
</dbReference>
<evidence type="ECO:0000313" key="8">
    <source>
        <dbReference type="EMBL" id="POP47022.1"/>
    </source>
</evidence>
<dbReference type="PANTHER" id="PTHR33420:SF12">
    <property type="entry name" value="FIMBRIN-LIKE PROTEIN FIMI-RELATED"/>
    <property type="match status" value="1"/>
</dbReference>